<protein>
    <recommendedName>
        <fullName evidence="4">Cyclin-like domain-containing protein</fullName>
    </recommendedName>
</protein>
<accession>A0A9W6BHD2</accession>
<dbReference type="InterPro" id="IPR036915">
    <property type="entry name" value="Cyclin-like_sf"/>
</dbReference>
<sequence length="514" mass="52310">MGSLDVALPAFPAGSCSPSDTSLVSRTTSGGCSSLLCLETMDQDILECDESLLERENQPCDTRLVGFQAFEHRSERCMPSLNTAHSIRDDLLKQERLRQGEARFQHHKAAAAASSDAGIGIGVIVGGSGSAPPPRCRLPAAYRARMVGWMREVSEALGLHVSTLFAATSLLDRFVAATETLPPEGLLQLLTLACMSVAVKYNETTQLSPSMWLSLAVSPEGKSLYSARDLQRCEFSLLQTVDWRLHQPNTHTFLEHFLMCIPAGAVTPPPSPAPPTAGFSGAYGSSSSGGGSGSCAALGGRRQDAVDCEAPCSVAACDAPPNVFPQVAGGSASGVGGVWIPQAAGPAAIQTAAAAPSWTTTGAPPPQQQQGTAGWLAFLRTSVALAEATLLDEAFLSYDYSAVALACVSLAERVTFGAGGGGGGAAAAAATPTWPPVAGAGAPYADPQTYGRAAVPPAAAAAAAGTVASAACAAAGLPLSLLAPGLAACIRDLEMQYGRQLVAAAAAAAQQMGA</sequence>
<evidence type="ECO:0000313" key="6">
    <source>
        <dbReference type="Proteomes" id="UP001165080"/>
    </source>
</evidence>
<comment type="caution">
    <text evidence="5">The sequence shown here is derived from an EMBL/GenBank/DDBJ whole genome shotgun (WGS) entry which is preliminary data.</text>
</comment>
<evidence type="ECO:0000256" key="3">
    <source>
        <dbReference type="RuleBase" id="RU000383"/>
    </source>
</evidence>
<dbReference type="EMBL" id="BRXU01000005">
    <property type="protein sequence ID" value="GLC52144.1"/>
    <property type="molecule type" value="Genomic_DNA"/>
</dbReference>
<comment type="similarity">
    <text evidence="3">Belongs to the cyclin family.</text>
</comment>
<organism evidence="5 6">
    <name type="scientific">Pleodorina starrii</name>
    <dbReference type="NCBI Taxonomy" id="330485"/>
    <lineage>
        <taxon>Eukaryota</taxon>
        <taxon>Viridiplantae</taxon>
        <taxon>Chlorophyta</taxon>
        <taxon>core chlorophytes</taxon>
        <taxon>Chlorophyceae</taxon>
        <taxon>CS clade</taxon>
        <taxon>Chlamydomonadales</taxon>
        <taxon>Volvocaceae</taxon>
        <taxon>Pleodorina</taxon>
    </lineage>
</organism>
<evidence type="ECO:0000256" key="2">
    <source>
        <dbReference type="ARBA" id="ARBA00023306"/>
    </source>
</evidence>
<dbReference type="SMART" id="SM00385">
    <property type="entry name" value="CYCLIN"/>
    <property type="match status" value="1"/>
</dbReference>
<proteinExistence type="inferred from homology"/>
<dbReference type="SUPFAM" id="SSF47954">
    <property type="entry name" value="Cyclin-like"/>
    <property type="match status" value="1"/>
</dbReference>
<dbReference type="AlphaFoldDB" id="A0A9W6BHD2"/>
<dbReference type="InterPro" id="IPR013763">
    <property type="entry name" value="Cyclin-like_dom"/>
</dbReference>
<keyword evidence="6" id="KW-1185">Reference proteome</keyword>
<dbReference type="GO" id="GO:0051301">
    <property type="term" value="P:cell division"/>
    <property type="evidence" value="ECO:0007669"/>
    <property type="project" value="UniProtKB-KW"/>
</dbReference>
<gene>
    <name evidence="5" type="primary">PLEST003849</name>
    <name evidence="5" type="ORF">PLESTB_000587700</name>
</gene>
<keyword evidence="3" id="KW-0195">Cyclin</keyword>
<dbReference type="Pfam" id="PF00134">
    <property type="entry name" value="Cyclin_N"/>
    <property type="match status" value="1"/>
</dbReference>
<evidence type="ECO:0000256" key="1">
    <source>
        <dbReference type="ARBA" id="ARBA00022618"/>
    </source>
</evidence>
<dbReference type="Gene3D" id="1.10.472.10">
    <property type="entry name" value="Cyclin-like"/>
    <property type="match status" value="2"/>
</dbReference>
<keyword evidence="2" id="KW-0131">Cell cycle</keyword>
<reference evidence="5 6" key="1">
    <citation type="journal article" date="2023" name="Commun. Biol.">
        <title>Reorganization of the ancestral sex-determining regions during the evolution of trioecy in Pleodorina starrii.</title>
        <authorList>
            <person name="Takahashi K."/>
            <person name="Suzuki S."/>
            <person name="Kawai-Toyooka H."/>
            <person name="Yamamoto K."/>
            <person name="Hamaji T."/>
            <person name="Ootsuki R."/>
            <person name="Yamaguchi H."/>
            <person name="Kawachi M."/>
            <person name="Higashiyama T."/>
            <person name="Nozaki H."/>
        </authorList>
    </citation>
    <scope>NUCLEOTIDE SEQUENCE [LARGE SCALE GENOMIC DNA]</scope>
    <source>
        <strain evidence="5 6">NIES-4479</strain>
    </source>
</reference>
<dbReference type="InterPro" id="IPR006671">
    <property type="entry name" value="Cyclin_N"/>
</dbReference>
<feature type="domain" description="Cyclin-like" evidence="4">
    <location>
        <begin position="148"/>
        <end position="239"/>
    </location>
</feature>
<dbReference type="Proteomes" id="UP001165080">
    <property type="component" value="Unassembled WGS sequence"/>
</dbReference>
<evidence type="ECO:0000313" key="5">
    <source>
        <dbReference type="EMBL" id="GLC52144.1"/>
    </source>
</evidence>
<name>A0A9W6BHD2_9CHLO</name>
<keyword evidence="1" id="KW-0132">Cell division</keyword>
<dbReference type="PANTHER" id="PTHR10177">
    <property type="entry name" value="CYCLINS"/>
    <property type="match status" value="1"/>
</dbReference>
<dbReference type="InterPro" id="IPR039361">
    <property type="entry name" value="Cyclin"/>
</dbReference>
<evidence type="ECO:0000259" key="4">
    <source>
        <dbReference type="SMART" id="SM00385"/>
    </source>
</evidence>